<dbReference type="RefSeq" id="WP_088620784.1">
    <property type="nucleotide sequence ID" value="NZ_CP022129.1"/>
</dbReference>
<dbReference type="Proteomes" id="UP000197019">
    <property type="component" value="Chromosome"/>
</dbReference>
<proteinExistence type="predicted"/>
<reference evidence="1 2" key="1">
    <citation type="submission" date="2017-06" db="EMBL/GenBank/DDBJ databases">
        <title>Genome Sequencing of the methanotroph Methylovulum psychrotolerants str. HV10-M2 isolated from a high-altitude environment.</title>
        <authorList>
            <person name="Mateos-Rivera A."/>
        </authorList>
    </citation>
    <scope>NUCLEOTIDE SEQUENCE [LARGE SCALE GENOMIC DNA]</scope>
    <source>
        <strain evidence="1 2">HV10_M2</strain>
    </source>
</reference>
<protein>
    <submittedName>
        <fullName evidence="1">Uncharacterized protein</fullName>
    </submittedName>
</protein>
<gene>
    <name evidence="1" type="ORF">CEK71_18600</name>
</gene>
<dbReference type="KEGG" id="mpsy:CEK71_18600"/>
<evidence type="ECO:0000313" key="2">
    <source>
        <dbReference type="Proteomes" id="UP000197019"/>
    </source>
</evidence>
<organism evidence="1 2">
    <name type="scientific">Methylovulum psychrotolerans</name>
    <dbReference type="NCBI Taxonomy" id="1704499"/>
    <lineage>
        <taxon>Bacteria</taxon>
        <taxon>Pseudomonadati</taxon>
        <taxon>Pseudomonadota</taxon>
        <taxon>Gammaproteobacteria</taxon>
        <taxon>Methylococcales</taxon>
        <taxon>Methylococcaceae</taxon>
        <taxon>Methylovulum</taxon>
    </lineage>
</organism>
<evidence type="ECO:0000313" key="1">
    <source>
        <dbReference type="EMBL" id="ASF47914.1"/>
    </source>
</evidence>
<dbReference type="AlphaFoldDB" id="A0A1Z4C321"/>
<dbReference type="EMBL" id="CP022129">
    <property type="protein sequence ID" value="ASF47914.1"/>
    <property type="molecule type" value="Genomic_DNA"/>
</dbReference>
<accession>A0A1Z4C321</accession>
<name>A0A1Z4C321_9GAMM</name>
<sequence length="67" mass="7320">MDLLTTLHDTAQRKGAAILYHALTADSCGQIIILKPCGEKTIRVSFSKPETCRTAFKQALELVCALN</sequence>
<keyword evidence="2" id="KW-1185">Reference proteome</keyword>